<dbReference type="EMBL" id="MLJW01000136">
    <property type="protein sequence ID" value="OIQ97218.1"/>
    <property type="molecule type" value="Genomic_DNA"/>
</dbReference>
<sequence>MRGGGGGRDLAGTPNVPRALAAVISARLATLAELETRLGAEDLYDLLEILAVDAHNRARLRALQE</sequence>
<dbReference type="AlphaFoldDB" id="A0A1J5RNS3"/>
<evidence type="ECO:0000313" key="1">
    <source>
        <dbReference type="EMBL" id="OIQ97218.1"/>
    </source>
</evidence>
<gene>
    <name evidence="1" type="ORF">GALL_207720</name>
</gene>
<accession>A0A1J5RNS3</accession>
<protein>
    <submittedName>
        <fullName evidence="1">Uncharacterized protein</fullName>
    </submittedName>
</protein>
<reference evidence="1" key="1">
    <citation type="submission" date="2016-10" db="EMBL/GenBank/DDBJ databases">
        <title>Sequence of Gallionella enrichment culture.</title>
        <authorList>
            <person name="Poehlein A."/>
            <person name="Muehling M."/>
            <person name="Daniel R."/>
        </authorList>
    </citation>
    <scope>NUCLEOTIDE SEQUENCE</scope>
</reference>
<comment type="caution">
    <text evidence="1">The sequence shown here is derived from an EMBL/GenBank/DDBJ whole genome shotgun (WGS) entry which is preliminary data.</text>
</comment>
<organism evidence="1">
    <name type="scientific">mine drainage metagenome</name>
    <dbReference type="NCBI Taxonomy" id="410659"/>
    <lineage>
        <taxon>unclassified sequences</taxon>
        <taxon>metagenomes</taxon>
        <taxon>ecological metagenomes</taxon>
    </lineage>
</organism>
<name>A0A1J5RNS3_9ZZZZ</name>
<proteinExistence type="predicted"/>